<keyword evidence="5 8" id="KW-0520">NAD</keyword>
<dbReference type="InterPro" id="IPR020084">
    <property type="entry name" value="NUDIX_hydrolase_CS"/>
</dbReference>
<feature type="binding site" evidence="8">
    <location>
        <position position="183"/>
    </location>
    <ligand>
        <name>a divalent metal cation</name>
        <dbReference type="ChEBI" id="CHEBI:60240"/>
        <label>3</label>
    </ligand>
</feature>
<comment type="cofactor">
    <cofactor evidence="8">
        <name>Mg(2+)</name>
        <dbReference type="ChEBI" id="CHEBI:18420"/>
    </cofactor>
    <cofactor evidence="8">
        <name>Mn(2+)</name>
        <dbReference type="ChEBI" id="CHEBI:29035"/>
    </cofactor>
    <text evidence="8">Divalent metal cations. Mg(2+) or Mn(2+).</text>
</comment>
<feature type="binding site" evidence="8">
    <location>
        <position position="187"/>
    </location>
    <ligand>
        <name>a divalent metal cation</name>
        <dbReference type="ChEBI" id="CHEBI:60240"/>
        <label>1</label>
    </ligand>
</feature>
<dbReference type="EC" id="3.6.1.22" evidence="8"/>
<dbReference type="EC" id="3.6.1.-" evidence="8"/>
<feature type="binding site" evidence="8">
    <location>
        <position position="228"/>
    </location>
    <ligand>
        <name>a divalent metal cation</name>
        <dbReference type="ChEBI" id="CHEBI:60240"/>
        <label>3</label>
    </ligand>
</feature>
<dbReference type="Gene3D" id="3.90.79.20">
    <property type="match status" value="1"/>
</dbReference>
<evidence type="ECO:0000256" key="5">
    <source>
        <dbReference type="ARBA" id="ARBA00023027"/>
    </source>
</evidence>
<dbReference type="SUPFAM" id="SSF55811">
    <property type="entry name" value="Nudix"/>
    <property type="match status" value="2"/>
</dbReference>
<feature type="binding site" evidence="8">
    <location>
        <position position="107"/>
    </location>
    <ligand>
        <name>Zn(2+)</name>
        <dbReference type="ChEBI" id="CHEBI:29105"/>
    </ligand>
</feature>
<dbReference type="GO" id="GO:0006742">
    <property type="term" value="P:NADP+ catabolic process"/>
    <property type="evidence" value="ECO:0007669"/>
    <property type="project" value="TreeGrafter"/>
</dbReference>
<dbReference type="InterPro" id="IPR015375">
    <property type="entry name" value="NADH_PPase-like_N"/>
</dbReference>
<dbReference type="GO" id="GO:0000210">
    <property type="term" value="F:NAD+ diphosphatase activity"/>
    <property type="evidence" value="ECO:0007669"/>
    <property type="project" value="UniProtKB-UniRule"/>
</dbReference>
<evidence type="ECO:0000256" key="6">
    <source>
        <dbReference type="ARBA" id="ARBA00023211"/>
    </source>
</evidence>
<comment type="catalytic activity">
    <reaction evidence="8">
        <text>NADH + H2O = reduced beta-nicotinamide D-ribonucleotide + AMP + 2 H(+)</text>
        <dbReference type="Rhea" id="RHEA:48868"/>
        <dbReference type="ChEBI" id="CHEBI:15377"/>
        <dbReference type="ChEBI" id="CHEBI:15378"/>
        <dbReference type="ChEBI" id="CHEBI:57945"/>
        <dbReference type="ChEBI" id="CHEBI:90832"/>
        <dbReference type="ChEBI" id="CHEBI:456215"/>
        <dbReference type="EC" id="3.6.1.22"/>
    </reaction>
</comment>
<feature type="binding site" evidence="8">
    <location>
        <position position="125"/>
    </location>
    <ligand>
        <name>Zn(2+)</name>
        <dbReference type="ChEBI" id="CHEBI:29105"/>
    </ligand>
</feature>
<dbReference type="CDD" id="cd03429">
    <property type="entry name" value="NUDIX_NADH_pyrophosphatase_Nudt13"/>
    <property type="match status" value="1"/>
</dbReference>
<keyword evidence="4 8" id="KW-0460">Magnesium</keyword>
<feature type="binding site" evidence="8">
    <location>
        <position position="133"/>
    </location>
    <ligand>
        <name>substrate</name>
    </ligand>
</feature>
<feature type="binding site" evidence="8">
    <location>
        <position position="110"/>
    </location>
    <ligand>
        <name>Zn(2+)</name>
        <dbReference type="ChEBI" id="CHEBI:29105"/>
    </ligand>
</feature>
<comment type="function">
    <text evidence="8">mRNA decapping enzyme that specifically removes the nicotinamide adenine dinucleotide (NAD) cap from a subset of mRNAs by hydrolyzing the diphosphate linkage to produce nicotinamide mononucleotide (NMN) and 5' monophosphate mRNA. The NAD-cap is present at the 5'-end of some mRNAs and stabilizes RNA against 5'-processing. Has preference for mRNAs with a 5'-end purine. Catalyzes the hydrolysis of a broad range of dinucleotide pyrophosphates.</text>
</comment>
<dbReference type="Pfam" id="PF00293">
    <property type="entry name" value="NUDIX"/>
    <property type="match status" value="1"/>
</dbReference>
<accession>A0A974RYD1</accession>
<dbReference type="InterPro" id="IPR050241">
    <property type="entry name" value="NAD-cap_RNA_hydrolase_NudC"/>
</dbReference>
<keyword evidence="11" id="KW-1185">Reference proteome</keyword>
<evidence type="ECO:0000256" key="8">
    <source>
        <dbReference type="HAMAP-Rule" id="MF_00297"/>
    </source>
</evidence>
<feature type="binding site" evidence="8">
    <location>
        <position position="128"/>
    </location>
    <ligand>
        <name>Zn(2+)</name>
        <dbReference type="ChEBI" id="CHEBI:29105"/>
    </ligand>
</feature>
<evidence type="ECO:0000256" key="2">
    <source>
        <dbReference type="ARBA" id="ARBA00022723"/>
    </source>
</evidence>
<evidence type="ECO:0000256" key="4">
    <source>
        <dbReference type="ARBA" id="ARBA00022842"/>
    </source>
</evidence>
<evidence type="ECO:0000256" key="3">
    <source>
        <dbReference type="ARBA" id="ARBA00022801"/>
    </source>
</evidence>
<keyword evidence="6 8" id="KW-0464">Manganese</keyword>
<dbReference type="HAMAP" id="MF_00297">
    <property type="entry name" value="Nudix_NudC"/>
    <property type="match status" value="1"/>
</dbReference>
<dbReference type="KEGG" id="eaz:JHT90_04980"/>
<dbReference type="EMBL" id="CP067393">
    <property type="protein sequence ID" value="QQP87140.1"/>
    <property type="molecule type" value="Genomic_DNA"/>
</dbReference>
<evidence type="ECO:0000256" key="7">
    <source>
        <dbReference type="ARBA" id="ARBA00023679"/>
    </source>
</evidence>
<feature type="binding site" evidence="8">
    <location>
        <position position="167"/>
    </location>
    <ligand>
        <name>a divalent metal cation</name>
        <dbReference type="ChEBI" id="CHEBI:60240"/>
        <label>1</label>
    </ligand>
</feature>
<dbReference type="NCBIfam" id="NF001299">
    <property type="entry name" value="PRK00241.1"/>
    <property type="match status" value="1"/>
</dbReference>
<gene>
    <name evidence="8 10" type="primary">nudC</name>
    <name evidence="10" type="ORF">JHT90_04980</name>
</gene>
<protein>
    <recommendedName>
        <fullName evidence="8">NAD-capped RNA hydrolase NudC</fullName>
        <shortName evidence="8">DeNADding enzyme NudC</shortName>
        <ecNumber evidence="8">3.6.1.-</ecNumber>
    </recommendedName>
    <alternativeName>
        <fullName evidence="8">NADH pyrophosphatase</fullName>
        <ecNumber evidence="8">3.6.1.22</ecNumber>
    </alternativeName>
</protein>
<keyword evidence="8" id="KW-0862">Zinc</keyword>
<comment type="caution">
    <text evidence="8">Lacks conserved residue(s) required for the propagation of feature annotation.</text>
</comment>
<dbReference type="GO" id="GO:0005829">
    <property type="term" value="C:cytosol"/>
    <property type="evidence" value="ECO:0007669"/>
    <property type="project" value="TreeGrafter"/>
</dbReference>
<dbReference type="InterPro" id="IPR015376">
    <property type="entry name" value="Znr_NADH_PPase"/>
</dbReference>
<dbReference type="GO" id="GO:0030145">
    <property type="term" value="F:manganese ion binding"/>
    <property type="evidence" value="ECO:0007669"/>
    <property type="project" value="UniProtKB-UniRule"/>
</dbReference>
<dbReference type="GO" id="GO:0019677">
    <property type="term" value="P:NAD+ catabolic process"/>
    <property type="evidence" value="ECO:0007669"/>
    <property type="project" value="TreeGrafter"/>
</dbReference>
<reference evidence="10 11" key="1">
    <citation type="submission" date="2021-01" db="EMBL/GenBank/DDBJ databases">
        <title>Entomomonas sp. F2A isolated from a house cricket (Acheta domesticus).</title>
        <authorList>
            <person name="Spergser J."/>
            <person name="Busse H.-J."/>
        </authorList>
    </citation>
    <scope>NUCLEOTIDE SEQUENCE [LARGE SCALE GENOMIC DNA]</scope>
    <source>
        <strain evidence="10 11">F2A</strain>
    </source>
</reference>
<feature type="binding site" evidence="8">
    <location>
        <position position="77"/>
    </location>
    <ligand>
        <name>substrate</name>
    </ligand>
</feature>
<organism evidence="10 11">
    <name type="scientific">Entomomonas asaccharolytica</name>
    <dbReference type="NCBI Taxonomy" id="2785331"/>
    <lineage>
        <taxon>Bacteria</taxon>
        <taxon>Pseudomonadati</taxon>
        <taxon>Pseudomonadota</taxon>
        <taxon>Gammaproteobacteria</taxon>
        <taxon>Pseudomonadales</taxon>
        <taxon>Pseudomonadaceae</taxon>
        <taxon>Entomomonas</taxon>
    </lineage>
</organism>
<sequence>MPLQTTQKNLLLIYANNQFLCTDQYQVLFVLDDLFSSINQVDHQIISLGLWNNIPVHLVILDKQYSLLSHTHWQSLRPLMLQIDPITFKLLGYAAQLATWAIDYKFCGRCGSRMQHNSKQHHMYCVACNNIVYPRLNPCMIILITRGDEILLARSPRFANNMYSTLAGFVEAGESVEDCVHREVHEEVGITINNLRYIGSQNWPYPYSLMLGFHADYAAGEITPQPDEIEDAQWFTIKKLPELPPKQAISRYLIDLYIAEKLATAKPTFPH</sequence>
<feature type="binding site" evidence="8">
    <location>
        <position position="228"/>
    </location>
    <ligand>
        <name>a divalent metal cation</name>
        <dbReference type="ChEBI" id="CHEBI:60240"/>
        <label>1</label>
    </ligand>
</feature>
<evidence type="ECO:0000313" key="11">
    <source>
        <dbReference type="Proteomes" id="UP000595278"/>
    </source>
</evidence>
<dbReference type="Proteomes" id="UP000595278">
    <property type="component" value="Chromosome"/>
</dbReference>
<feature type="domain" description="Nudix hydrolase" evidence="9">
    <location>
        <begin position="134"/>
        <end position="257"/>
    </location>
</feature>
<dbReference type="InterPro" id="IPR015797">
    <property type="entry name" value="NUDIX_hydrolase-like_dom_sf"/>
</dbReference>
<proteinExistence type="inferred from homology"/>
<dbReference type="PANTHER" id="PTHR42904:SF6">
    <property type="entry name" value="NAD-CAPPED RNA HYDROLASE NUDT12"/>
    <property type="match status" value="1"/>
</dbReference>
<feature type="binding site" evidence="8">
    <location>
        <position position="187"/>
    </location>
    <ligand>
        <name>a divalent metal cation</name>
        <dbReference type="ChEBI" id="CHEBI:60240"/>
        <label>3</label>
    </ligand>
</feature>
<name>A0A974RYD1_9GAMM</name>
<keyword evidence="2 8" id="KW-0479">Metal-binding</keyword>
<comment type="subunit">
    <text evidence="8">Homodimer.</text>
</comment>
<dbReference type="PROSITE" id="PS00893">
    <property type="entry name" value="NUDIX_BOX"/>
    <property type="match status" value="1"/>
</dbReference>
<dbReference type="InterPro" id="IPR000086">
    <property type="entry name" value="NUDIX_hydrolase_dom"/>
</dbReference>
<dbReference type="GO" id="GO:0035529">
    <property type="term" value="F:NADH pyrophosphatase activity"/>
    <property type="evidence" value="ECO:0007669"/>
    <property type="project" value="TreeGrafter"/>
</dbReference>
<dbReference type="InterPro" id="IPR049734">
    <property type="entry name" value="NudC-like_C"/>
</dbReference>
<comment type="cofactor">
    <cofactor evidence="8">
        <name>Zn(2+)</name>
        <dbReference type="ChEBI" id="CHEBI:29105"/>
    </cofactor>
    <text evidence="8">Binds 1 zinc ion per subunit.</text>
</comment>
<dbReference type="Pfam" id="PF09296">
    <property type="entry name" value="NUDIX-like"/>
    <property type="match status" value="1"/>
</dbReference>
<evidence type="ECO:0000259" key="9">
    <source>
        <dbReference type="PROSITE" id="PS51462"/>
    </source>
</evidence>
<dbReference type="GO" id="GO:0000287">
    <property type="term" value="F:magnesium ion binding"/>
    <property type="evidence" value="ECO:0007669"/>
    <property type="project" value="UniProtKB-UniRule"/>
</dbReference>
<evidence type="ECO:0000313" key="10">
    <source>
        <dbReference type="EMBL" id="QQP87140.1"/>
    </source>
</evidence>
<dbReference type="Gene3D" id="3.90.79.10">
    <property type="entry name" value="Nucleoside Triphosphate Pyrophosphohydrolase"/>
    <property type="match status" value="1"/>
</dbReference>
<evidence type="ECO:0000256" key="1">
    <source>
        <dbReference type="ARBA" id="ARBA00009595"/>
    </source>
</evidence>
<dbReference type="AlphaFoldDB" id="A0A974RYD1"/>
<comment type="similarity">
    <text evidence="1 8">Belongs to the Nudix hydrolase family. NudC subfamily.</text>
</comment>
<dbReference type="PROSITE" id="PS51462">
    <property type="entry name" value="NUDIX"/>
    <property type="match status" value="1"/>
</dbReference>
<feature type="binding site" evidence="8">
    <location>
        <position position="183"/>
    </location>
    <ligand>
        <name>a divalent metal cation</name>
        <dbReference type="ChEBI" id="CHEBI:60240"/>
        <label>2</label>
    </ligand>
</feature>
<dbReference type="PANTHER" id="PTHR42904">
    <property type="entry name" value="NUDIX HYDROLASE, NUDC SUBFAMILY"/>
    <property type="match status" value="1"/>
</dbReference>
<feature type="short sequence motif" description="Nudix box" evidence="8">
    <location>
        <begin position="168"/>
        <end position="189"/>
    </location>
</feature>
<dbReference type="InterPro" id="IPR022925">
    <property type="entry name" value="RNA_Hydrolase_NudC"/>
</dbReference>
<comment type="catalytic activity">
    <reaction evidence="8">
        <text>NAD(+) + H2O = beta-nicotinamide D-ribonucleotide + AMP + 2 H(+)</text>
        <dbReference type="Rhea" id="RHEA:11800"/>
        <dbReference type="ChEBI" id="CHEBI:14649"/>
        <dbReference type="ChEBI" id="CHEBI:15377"/>
        <dbReference type="ChEBI" id="CHEBI:15378"/>
        <dbReference type="ChEBI" id="CHEBI:57540"/>
        <dbReference type="ChEBI" id="CHEBI:456215"/>
        <dbReference type="EC" id="3.6.1.22"/>
    </reaction>
</comment>
<keyword evidence="3 8" id="KW-0378">Hydrolase</keyword>
<dbReference type="Pfam" id="PF09297">
    <property type="entry name" value="Zn_ribbon_NUD"/>
    <property type="match status" value="1"/>
</dbReference>
<comment type="catalytic activity">
    <reaction evidence="7">
        <text>a 5'-end NAD(+)-phospho-ribonucleoside in mRNA + H2O = a 5'-end phospho-adenosine-phospho-ribonucleoside in mRNA + beta-nicotinamide D-ribonucleotide + 2 H(+)</text>
        <dbReference type="Rhea" id="RHEA:60876"/>
        <dbReference type="Rhea" id="RHEA-COMP:15698"/>
        <dbReference type="Rhea" id="RHEA-COMP:15719"/>
        <dbReference type="ChEBI" id="CHEBI:14649"/>
        <dbReference type="ChEBI" id="CHEBI:15377"/>
        <dbReference type="ChEBI" id="CHEBI:15378"/>
        <dbReference type="ChEBI" id="CHEBI:144029"/>
        <dbReference type="ChEBI" id="CHEBI:144051"/>
    </reaction>
    <physiologicalReaction direction="left-to-right" evidence="7">
        <dbReference type="Rhea" id="RHEA:60877"/>
    </physiologicalReaction>
</comment>
<dbReference type="GO" id="GO:0008270">
    <property type="term" value="F:zinc ion binding"/>
    <property type="evidence" value="ECO:0007669"/>
    <property type="project" value="UniProtKB-UniRule"/>
</dbReference>